<dbReference type="AlphaFoldDB" id="D8M0X9"/>
<gene>
    <name evidence="2" type="ORF">GSBLH_T00001840001</name>
</gene>
<sequence length="169" mass="19334">MMEEDKLKNGSLKYCRQCRKNMPSEDFLNRTKSGYCSYGGTMVSLSVCHEHIEKNDRINQYPYDEKKDNLKVEAQEGVPAVSNTNKDSEDNASLELSSVSPKSSLCSSMQSEAALPMRPSSFLQSRYRIVEISPSLRSRDDVYVAKLLYHRTLFQNKASLVSRRFLELM</sequence>
<protein>
    <submittedName>
        <fullName evidence="2">Uncharacterized protein</fullName>
    </submittedName>
</protein>
<dbReference type="GeneID" id="24919065"/>
<keyword evidence="3" id="KW-1185">Reference proteome</keyword>
<dbReference type="RefSeq" id="XP_012895766.1">
    <property type="nucleotide sequence ID" value="XM_013040312.1"/>
</dbReference>
<name>D8M0X9_BLAHO</name>
<feature type="region of interest" description="Disordered" evidence="1">
    <location>
        <begin position="77"/>
        <end position="97"/>
    </location>
</feature>
<organism evidence="2">
    <name type="scientific">Blastocystis hominis</name>
    <dbReference type="NCBI Taxonomy" id="12968"/>
    <lineage>
        <taxon>Eukaryota</taxon>
        <taxon>Sar</taxon>
        <taxon>Stramenopiles</taxon>
        <taxon>Bigyra</taxon>
        <taxon>Opalozoa</taxon>
        <taxon>Opalinata</taxon>
        <taxon>Blastocystidae</taxon>
        <taxon>Blastocystis</taxon>
    </lineage>
</organism>
<evidence type="ECO:0000313" key="3">
    <source>
        <dbReference type="Proteomes" id="UP000008312"/>
    </source>
</evidence>
<dbReference type="InParanoid" id="D8M0X9"/>
<accession>D8M0X9</accession>
<reference evidence="2" key="1">
    <citation type="submission" date="2010-02" db="EMBL/GenBank/DDBJ databases">
        <title>Sequencing and annotation of the Blastocystis hominis genome.</title>
        <authorList>
            <person name="Wincker P."/>
        </authorList>
    </citation>
    <scope>NUCLEOTIDE SEQUENCE</scope>
    <source>
        <strain evidence="2">Singapore isolate B</strain>
    </source>
</reference>
<dbReference type="EMBL" id="FN668644">
    <property type="protein sequence ID" value="CBK21718.2"/>
    <property type="molecule type" value="Genomic_DNA"/>
</dbReference>
<dbReference type="Proteomes" id="UP000008312">
    <property type="component" value="Unassembled WGS sequence"/>
</dbReference>
<proteinExistence type="predicted"/>
<evidence type="ECO:0000313" key="2">
    <source>
        <dbReference type="EMBL" id="CBK21718.2"/>
    </source>
</evidence>
<evidence type="ECO:0000256" key="1">
    <source>
        <dbReference type="SAM" id="MobiDB-lite"/>
    </source>
</evidence>